<evidence type="ECO:0000256" key="1">
    <source>
        <dbReference type="ARBA" id="ARBA00022723"/>
    </source>
</evidence>
<reference evidence="7" key="1">
    <citation type="journal article" date="2021" name="G3 (Bethesda)">
        <title>Genomic diversity, chromosomal rearrangements, and interspecies hybridization in the ogataea polymorpha species complex.</title>
        <authorList>
            <person name="Hanson S.J."/>
            <person name="Cinneide E.O."/>
            <person name="Salzberg L.I."/>
            <person name="Wolfe K.H."/>
            <person name="McGowan J."/>
            <person name="Fitzpatrick D.A."/>
            <person name="Matlin K."/>
        </authorList>
    </citation>
    <scope>NUCLEOTIDE SEQUENCE</scope>
    <source>
        <strain evidence="7">61-244</strain>
    </source>
</reference>
<dbReference type="Pfam" id="PF04082">
    <property type="entry name" value="Fungal_trans"/>
    <property type="match status" value="1"/>
</dbReference>
<dbReference type="PANTHER" id="PTHR31069">
    <property type="entry name" value="OLEATE-ACTIVATED TRANSCRIPTION FACTOR 1-RELATED"/>
    <property type="match status" value="1"/>
</dbReference>
<evidence type="ECO:0000256" key="5">
    <source>
        <dbReference type="ARBA" id="ARBA00023242"/>
    </source>
</evidence>
<sequence length="896" mass="103301">MHESWGAKPYKPERERWTRASSRSWRMSARTIVANGNPGIAWLSCTAINREKIKSPRNKLAETLHNHEFSKELGTKFFDVHNSVLLLGEFLFGTQLQRSSYVLLQASNIMEGEKPVKKRRRTPYSCLSCRRRKVKCNRVRPICNRCTIANLKCEYDGPQAWAPSGVAEASAAPSNGVPVSVLNFKTNSLENAVIKHLPRSPRTTVSEQASLISEIGDLRMKLASMEAQLFTVMPESRDTVSFIQAEPNPNTALHMAKKNRFICGGSFQRNKIWRGDPFACQLFDDMRRYQENIKAELLAMSKTENPNDLQRQVRMRKKGQKRFILEEGEKLSLKSQMEAALPAKETVMRHIHYYLRAIHPVFPVLLEDEFVATVNRMIQEEKGRCVLQFGQKSDYLVTAALLLVMRFSYQSLFLKHQVGAPLNGDELVLIQQPVNADVINMVNYALFESNFLRKTSIQSLQALMLLRFYQITCQEDGDGGDGTDGYNINGLICQIALGMGINRPLRFPIGDKKASKLYHPQNERLQLLWQRLWWTLLEMDMEHSISYGKTPILLLENSDHGPAMVGDSEIINDRMNKMKIIFPFLQKFLVQVHQVREKPRVVDLMSAVSLLDSQRGLFQYSSYFQDPYASLLSTISNVKSEIHINTLIFMINCYLMLHFERNRIITDYSIILQATVTIFLRNLDLTLRSFNRLKTDFSAHIMYIIHPMATCVYKSIQFLVYLGVRLLLMQTKNDEKQPLVTELLQNVVAVMRNCVKLLAIMGDQDYLCYRLYETYSYLMRILENKGEPVFNLRNPALETAPNLLAFITMQQLKDINRQLSEFTKSPQFVAVTEYALFWPANETEDSLFQKFQRSIDATMPSSELNIWNDWIMKTNIFEDYEGLFDNLQLPVDLTYI</sequence>
<evidence type="ECO:0000313" key="8">
    <source>
        <dbReference type="Proteomes" id="UP001196530"/>
    </source>
</evidence>
<dbReference type="PROSITE" id="PS00463">
    <property type="entry name" value="ZN2_CY6_FUNGAL_1"/>
    <property type="match status" value="1"/>
</dbReference>
<comment type="caution">
    <text evidence="7">The sequence shown here is derived from an EMBL/GenBank/DDBJ whole genome shotgun (WGS) entry which is preliminary data.</text>
</comment>
<dbReference type="GO" id="GO:0000981">
    <property type="term" value="F:DNA-binding transcription factor activity, RNA polymerase II-specific"/>
    <property type="evidence" value="ECO:0007669"/>
    <property type="project" value="InterPro"/>
</dbReference>
<dbReference type="GO" id="GO:0008270">
    <property type="term" value="F:zinc ion binding"/>
    <property type="evidence" value="ECO:0007669"/>
    <property type="project" value="InterPro"/>
</dbReference>
<dbReference type="CDD" id="cd12148">
    <property type="entry name" value="fungal_TF_MHR"/>
    <property type="match status" value="1"/>
</dbReference>
<keyword evidence="4" id="KW-0804">Transcription</keyword>
<dbReference type="SMART" id="SM00066">
    <property type="entry name" value="GAL4"/>
    <property type="match status" value="1"/>
</dbReference>
<protein>
    <recommendedName>
        <fullName evidence="6">Zn(2)-C6 fungal-type domain-containing protein</fullName>
    </recommendedName>
</protein>
<organism evidence="7 8">
    <name type="scientific">Pichia angusta</name>
    <name type="common">Yeast</name>
    <name type="synonym">Hansenula polymorpha</name>
    <dbReference type="NCBI Taxonomy" id="870730"/>
    <lineage>
        <taxon>Eukaryota</taxon>
        <taxon>Fungi</taxon>
        <taxon>Dikarya</taxon>
        <taxon>Ascomycota</taxon>
        <taxon>Saccharomycotina</taxon>
        <taxon>Pichiomycetes</taxon>
        <taxon>Pichiales</taxon>
        <taxon>Pichiaceae</taxon>
        <taxon>Ogataea</taxon>
    </lineage>
</organism>
<evidence type="ECO:0000259" key="6">
    <source>
        <dbReference type="PROSITE" id="PS50048"/>
    </source>
</evidence>
<dbReference type="Proteomes" id="UP001196530">
    <property type="component" value="Unassembled WGS sequence"/>
</dbReference>
<dbReference type="RefSeq" id="XP_043061203.1">
    <property type="nucleotide sequence ID" value="XM_043202345.1"/>
</dbReference>
<dbReference type="PROSITE" id="PS50048">
    <property type="entry name" value="ZN2_CY6_FUNGAL_2"/>
    <property type="match status" value="1"/>
</dbReference>
<dbReference type="InterPro" id="IPR001138">
    <property type="entry name" value="Zn2Cys6_DnaBD"/>
</dbReference>
<dbReference type="GO" id="GO:0000978">
    <property type="term" value="F:RNA polymerase II cis-regulatory region sequence-specific DNA binding"/>
    <property type="evidence" value="ECO:0007669"/>
    <property type="project" value="TreeGrafter"/>
</dbReference>
<dbReference type="CDD" id="cd00067">
    <property type="entry name" value="GAL4"/>
    <property type="match status" value="1"/>
</dbReference>
<dbReference type="GO" id="GO:0005634">
    <property type="term" value="C:nucleus"/>
    <property type="evidence" value="ECO:0007669"/>
    <property type="project" value="TreeGrafter"/>
</dbReference>
<proteinExistence type="predicted"/>
<dbReference type="InterPro" id="IPR036864">
    <property type="entry name" value="Zn2-C6_fun-type_DNA-bd_sf"/>
</dbReference>
<evidence type="ECO:0000313" key="7">
    <source>
        <dbReference type="EMBL" id="KAG7820489.1"/>
    </source>
</evidence>
<dbReference type="InterPro" id="IPR050675">
    <property type="entry name" value="OAF3"/>
</dbReference>
<dbReference type="EMBL" id="JAHLUX010000003">
    <property type="protein sequence ID" value="KAG7820489.1"/>
    <property type="molecule type" value="Genomic_DNA"/>
</dbReference>
<dbReference type="GO" id="GO:0045944">
    <property type="term" value="P:positive regulation of transcription by RNA polymerase II"/>
    <property type="evidence" value="ECO:0007669"/>
    <property type="project" value="TreeGrafter"/>
</dbReference>
<dbReference type="InterPro" id="IPR007219">
    <property type="entry name" value="XnlR_reg_dom"/>
</dbReference>
<gene>
    <name evidence="7" type="ORF">KL928_001926</name>
</gene>
<dbReference type="PANTHER" id="PTHR31069:SF12">
    <property type="entry name" value="TRANSCRIPTION FACTOR DOMAIN-CONTAINING PROTEIN"/>
    <property type="match status" value="1"/>
</dbReference>
<dbReference type="SMART" id="SM00906">
    <property type="entry name" value="Fungal_trans"/>
    <property type="match status" value="1"/>
</dbReference>
<keyword evidence="3" id="KW-0238">DNA-binding</keyword>
<evidence type="ECO:0000256" key="2">
    <source>
        <dbReference type="ARBA" id="ARBA00023015"/>
    </source>
</evidence>
<keyword evidence="2" id="KW-0805">Transcription regulation</keyword>
<dbReference type="GeneID" id="66125977"/>
<dbReference type="Gene3D" id="4.10.240.10">
    <property type="entry name" value="Zn(2)-C6 fungal-type DNA-binding domain"/>
    <property type="match status" value="1"/>
</dbReference>
<keyword evidence="5" id="KW-0539">Nucleus</keyword>
<evidence type="ECO:0000256" key="3">
    <source>
        <dbReference type="ARBA" id="ARBA00023125"/>
    </source>
</evidence>
<evidence type="ECO:0000256" key="4">
    <source>
        <dbReference type="ARBA" id="ARBA00023163"/>
    </source>
</evidence>
<feature type="domain" description="Zn(2)-C6 fungal-type" evidence="6">
    <location>
        <begin position="125"/>
        <end position="155"/>
    </location>
</feature>
<name>A0AAN6DJF4_PICAN</name>
<dbReference type="SUPFAM" id="SSF57701">
    <property type="entry name" value="Zn2/Cys6 DNA-binding domain"/>
    <property type="match status" value="1"/>
</dbReference>
<dbReference type="AlphaFoldDB" id="A0AAN6DJF4"/>
<accession>A0AAN6DJF4</accession>
<dbReference type="Pfam" id="PF00172">
    <property type="entry name" value="Zn_clus"/>
    <property type="match status" value="1"/>
</dbReference>
<keyword evidence="1" id="KW-0479">Metal-binding</keyword>
<dbReference type="GO" id="GO:0006351">
    <property type="term" value="P:DNA-templated transcription"/>
    <property type="evidence" value="ECO:0007669"/>
    <property type="project" value="InterPro"/>
</dbReference>